<dbReference type="Gene3D" id="3.40.50.720">
    <property type="entry name" value="NAD(P)-binding Rossmann-like Domain"/>
    <property type="match status" value="1"/>
</dbReference>
<evidence type="ECO:0000256" key="2">
    <source>
        <dbReference type="ARBA" id="ARBA00023002"/>
    </source>
</evidence>
<dbReference type="RefSeq" id="WP_272735060.1">
    <property type="nucleotide sequence ID" value="NZ_CP116942.1"/>
</dbReference>
<dbReference type="PRINTS" id="PR00081">
    <property type="entry name" value="GDHRDH"/>
</dbReference>
<dbReference type="FunFam" id="3.40.50.720:FF:000084">
    <property type="entry name" value="Short-chain dehydrogenase reductase"/>
    <property type="match status" value="1"/>
</dbReference>
<dbReference type="SUPFAM" id="SSF51735">
    <property type="entry name" value="NAD(P)-binding Rossmann-fold domains"/>
    <property type="match status" value="1"/>
</dbReference>
<evidence type="ECO:0000256" key="1">
    <source>
        <dbReference type="ARBA" id="ARBA00006484"/>
    </source>
</evidence>
<sequence>MLFENKVAIVSGSGPGLGKEVALGLAREGADVVVAARRADGVAKVAAKVEALGRRALPLTCDVTDPDACQALADQAAAEMGGVDVLVANAYHDGDMRTVLDADLDAWRTTLDVNLFGAVHMTRAVAPHMKERGGGRIVMVNTMSTERIQEGFGIYAASKSALKSITRTLALELGRDGIRVNGVHPGYIWGPQVKWYFEHLAEERGTTPEEVYADVAKDTALGYLPPAKEIADVVLLLASDLASCVTGQALGANGGQWFH</sequence>
<dbReference type="AlphaFoldDB" id="A0AAE9Y405"/>
<keyword evidence="2" id="KW-0560">Oxidoreductase</keyword>
<name>A0AAE9Y405_9ACTN</name>
<proteinExistence type="inferred from homology"/>
<dbReference type="KEGG" id="ima:PO878_13610"/>
<keyword evidence="4" id="KW-1185">Reference proteome</keyword>
<dbReference type="PRINTS" id="PR00080">
    <property type="entry name" value="SDRFAMILY"/>
</dbReference>
<dbReference type="Pfam" id="PF13561">
    <property type="entry name" value="adh_short_C2"/>
    <property type="match status" value="1"/>
</dbReference>
<dbReference type="InterPro" id="IPR002347">
    <property type="entry name" value="SDR_fam"/>
</dbReference>
<organism evidence="3 4">
    <name type="scientific">Iamia majanohamensis</name>
    <dbReference type="NCBI Taxonomy" id="467976"/>
    <lineage>
        <taxon>Bacteria</taxon>
        <taxon>Bacillati</taxon>
        <taxon>Actinomycetota</taxon>
        <taxon>Acidimicrobiia</taxon>
        <taxon>Acidimicrobiales</taxon>
        <taxon>Iamiaceae</taxon>
        <taxon>Iamia</taxon>
    </lineage>
</organism>
<reference evidence="3" key="1">
    <citation type="submission" date="2023-01" db="EMBL/GenBank/DDBJ databases">
        <title>The diversity of Class Acidimicrobiia in South China Sea sediment environments and the proposal of Iamia marina sp. nov., a novel species of the genus Iamia.</title>
        <authorList>
            <person name="He Y."/>
            <person name="Tian X."/>
        </authorList>
    </citation>
    <scope>NUCLEOTIDE SEQUENCE</scope>
    <source>
        <strain evidence="3">DSM 19957</strain>
    </source>
</reference>
<evidence type="ECO:0000313" key="4">
    <source>
        <dbReference type="Proteomes" id="UP001216390"/>
    </source>
</evidence>
<dbReference type="Proteomes" id="UP001216390">
    <property type="component" value="Chromosome"/>
</dbReference>
<protein>
    <submittedName>
        <fullName evidence="3">SDR family oxidoreductase</fullName>
    </submittedName>
</protein>
<dbReference type="PANTHER" id="PTHR43669">
    <property type="entry name" value="5-KETO-D-GLUCONATE 5-REDUCTASE"/>
    <property type="match status" value="1"/>
</dbReference>
<dbReference type="InterPro" id="IPR036291">
    <property type="entry name" value="NAD(P)-bd_dom_sf"/>
</dbReference>
<dbReference type="GO" id="GO:0016491">
    <property type="term" value="F:oxidoreductase activity"/>
    <property type="evidence" value="ECO:0007669"/>
    <property type="project" value="UniProtKB-KW"/>
</dbReference>
<gene>
    <name evidence="3" type="ORF">PO878_13610</name>
</gene>
<dbReference type="EMBL" id="CP116942">
    <property type="protein sequence ID" value="WCO65535.1"/>
    <property type="molecule type" value="Genomic_DNA"/>
</dbReference>
<evidence type="ECO:0000313" key="3">
    <source>
        <dbReference type="EMBL" id="WCO65535.1"/>
    </source>
</evidence>
<dbReference type="PANTHER" id="PTHR43669:SF3">
    <property type="entry name" value="ALCOHOL DEHYDROGENASE, PUTATIVE (AFU_ORTHOLOGUE AFUA_3G03445)-RELATED"/>
    <property type="match status" value="1"/>
</dbReference>
<comment type="similarity">
    <text evidence="1">Belongs to the short-chain dehydrogenases/reductases (SDR) family.</text>
</comment>
<accession>A0AAE9Y405</accession>
<dbReference type="CDD" id="cd05233">
    <property type="entry name" value="SDR_c"/>
    <property type="match status" value="1"/>
</dbReference>
<dbReference type="NCBIfam" id="NF005909">
    <property type="entry name" value="PRK07890.1"/>
    <property type="match status" value="1"/>
</dbReference>